<name>A0A090XE97_IXORI</name>
<evidence type="ECO:0000313" key="2">
    <source>
        <dbReference type="EMBL" id="JAC92488.1"/>
    </source>
</evidence>
<dbReference type="AlphaFoldDB" id="A0A090XE97"/>
<accession>A0A090XE97</accession>
<protein>
    <submittedName>
        <fullName evidence="2">Putative secreted protein</fullName>
    </submittedName>
</protein>
<keyword evidence="1" id="KW-0732">Signal</keyword>
<evidence type="ECO:0000256" key="1">
    <source>
        <dbReference type="SAM" id="SignalP"/>
    </source>
</evidence>
<proteinExistence type="evidence at transcript level"/>
<feature type="signal peptide" evidence="1">
    <location>
        <begin position="1"/>
        <end position="18"/>
    </location>
</feature>
<dbReference type="EMBL" id="GBIH01002222">
    <property type="protein sequence ID" value="JAC92488.1"/>
    <property type="molecule type" value="mRNA"/>
</dbReference>
<sequence length="245" mass="27675">MQHLLWIALLVAAAPTWAAGDCDIETIREKVAATDERLRRTDNSGPRGGYSFSKQTCEELEILFNAIESRLSRCTESEKNRYGLILDSGRRMAELKRSRRHGQRCLEGVHLLPAQLQPHGRPLHGAAERPQGRVQGVFGRTDQQQRRLLCLPFVPQVPGRQAVRGLRRRGVASTRNSTRTSSPTRLLYNFCKNYETSVCVDTDSGSQLTMSVFTLFVAYLCCPDCKSYMVENNDRSCEVLSRIQI</sequence>
<organism evidence="2">
    <name type="scientific">Ixodes ricinus</name>
    <name type="common">Common tick</name>
    <name type="synonym">Acarus ricinus</name>
    <dbReference type="NCBI Taxonomy" id="34613"/>
    <lineage>
        <taxon>Eukaryota</taxon>
        <taxon>Metazoa</taxon>
        <taxon>Ecdysozoa</taxon>
        <taxon>Arthropoda</taxon>
        <taxon>Chelicerata</taxon>
        <taxon>Arachnida</taxon>
        <taxon>Acari</taxon>
        <taxon>Parasitiformes</taxon>
        <taxon>Ixodida</taxon>
        <taxon>Ixodoidea</taxon>
        <taxon>Ixodidae</taxon>
        <taxon>Ixodinae</taxon>
        <taxon>Ixodes</taxon>
    </lineage>
</organism>
<reference evidence="2" key="1">
    <citation type="journal article" date="2015" name="PLoS Negl. Trop. Dis.">
        <title>Deep Sequencing Analysis of the Ixodes ricinus Haemocytome.</title>
        <authorList>
            <person name="Kotsyfakis M."/>
            <person name="Kopacek P."/>
            <person name="Franta Z."/>
            <person name="Pedra J.H."/>
            <person name="Ribeiro J.M."/>
        </authorList>
    </citation>
    <scope>NUCLEOTIDE SEQUENCE</scope>
</reference>
<feature type="chain" id="PRO_5001867139" evidence="1">
    <location>
        <begin position="19"/>
        <end position="245"/>
    </location>
</feature>